<organism evidence="1">
    <name type="scientific">Anguilla anguilla</name>
    <name type="common">European freshwater eel</name>
    <name type="synonym">Muraena anguilla</name>
    <dbReference type="NCBI Taxonomy" id="7936"/>
    <lineage>
        <taxon>Eukaryota</taxon>
        <taxon>Metazoa</taxon>
        <taxon>Chordata</taxon>
        <taxon>Craniata</taxon>
        <taxon>Vertebrata</taxon>
        <taxon>Euteleostomi</taxon>
        <taxon>Actinopterygii</taxon>
        <taxon>Neopterygii</taxon>
        <taxon>Teleostei</taxon>
        <taxon>Anguilliformes</taxon>
        <taxon>Anguillidae</taxon>
        <taxon>Anguilla</taxon>
    </lineage>
</organism>
<name>A0A0E9TYG0_ANGAN</name>
<dbReference type="EMBL" id="GBXM01050607">
    <property type="protein sequence ID" value="JAH57970.1"/>
    <property type="molecule type" value="Transcribed_RNA"/>
</dbReference>
<dbReference type="AlphaFoldDB" id="A0A0E9TYG0"/>
<proteinExistence type="predicted"/>
<reference evidence="1" key="2">
    <citation type="journal article" date="2015" name="Fish Shellfish Immunol.">
        <title>Early steps in the European eel (Anguilla anguilla)-Vibrio vulnificus interaction in the gills: Role of the RtxA13 toxin.</title>
        <authorList>
            <person name="Callol A."/>
            <person name="Pajuelo D."/>
            <person name="Ebbesson L."/>
            <person name="Teles M."/>
            <person name="MacKenzie S."/>
            <person name="Amaro C."/>
        </authorList>
    </citation>
    <scope>NUCLEOTIDE SEQUENCE</scope>
</reference>
<protein>
    <submittedName>
        <fullName evidence="1">Uncharacterized protein</fullName>
    </submittedName>
</protein>
<evidence type="ECO:0000313" key="1">
    <source>
        <dbReference type="EMBL" id="JAH57970.1"/>
    </source>
</evidence>
<accession>A0A0E9TYG0</accession>
<reference evidence="1" key="1">
    <citation type="submission" date="2014-11" db="EMBL/GenBank/DDBJ databases">
        <authorList>
            <person name="Amaro Gonzalez C."/>
        </authorList>
    </citation>
    <scope>NUCLEOTIDE SEQUENCE</scope>
</reference>
<sequence>MLVCILTFLLYFCSFLVRSGIPSLGP</sequence>